<keyword evidence="4" id="KW-1185">Reference proteome</keyword>
<name>A0A7E5WIP2_TRINI</name>
<feature type="region of interest" description="Disordered" evidence="2">
    <location>
        <begin position="470"/>
        <end position="501"/>
    </location>
</feature>
<dbReference type="GeneID" id="113503002"/>
<feature type="compositionally biased region" description="Basic and acidic residues" evidence="2">
    <location>
        <begin position="682"/>
        <end position="693"/>
    </location>
</feature>
<feature type="signal peptide" evidence="3">
    <location>
        <begin position="1"/>
        <end position="17"/>
    </location>
</feature>
<feature type="region of interest" description="Disordered" evidence="2">
    <location>
        <begin position="590"/>
        <end position="622"/>
    </location>
</feature>
<feature type="compositionally biased region" description="Basic residues" evidence="2">
    <location>
        <begin position="470"/>
        <end position="498"/>
    </location>
</feature>
<dbReference type="Proteomes" id="UP000322000">
    <property type="component" value="Chromosome 18"/>
</dbReference>
<keyword evidence="3" id="KW-0732">Signal</keyword>
<dbReference type="OrthoDB" id="7485635at2759"/>
<dbReference type="AlphaFoldDB" id="A0A7E5WIP2"/>
<organism evidence="4 5">
    <name type="scientific">Trichoplusia ni</name>
    <name type="common">Cabbage looper</name>
    <dbReference type="NCBI Taxonomy" id="7111"/>
    <lineage>
        <taxon>Eukaryota</taxon>
        <taxon>Metazoa</taxon>
        <taxon>Ecdysozoa</taxon>
        <taxon>Arthropoda</taxon>
        <taxon>Hexapoda</taxon>
        <taxon>Insecta</taxon>
        <taxon>Pterygota</taxon>
        <taxon>Neoptera</taxon>
        <taxon>Endopterygota</taxon>
        <taxon>Lepidoptera</taxon>
        <taxon>Glossata</taxon>
        <taxon>Ditrysia</taxon>
        <taxon>Noctuoidea</taxon>
        <taxon>Noctuidae</taxon>
        <taxon>Plusiinae</taxon>
        <taxon>Trichoplusia</taxon>
    </lineage>
</organism>
<proteinExistence type="predicted"/>
<evidence type="ECO:0000313" key="5">
    <source>
        <dbReference type="RefSeq" id="XP_026740583.1"/>
    </source>
</evidence>
<keyword evidence="1" id="KW-0175">Coiled coil</keyword>
<dbReference type="KEGG" id="tnl:113503002"/>
<evidence type="ECO:0000313" key="4">
    <source>
        <dbReference type="Proteomes" id="UP000322000"/>
    </source>
</evidence>
<accession>A0A7E5WIP2</accession>
<gene>
    <name evidence="5" type="primary">LOC113503002</name>
</gene>
<evidence type="ECO:0000256" key="2">
    <source>
        <dbReference type="SAM" id="MobiDB-lite"/>
    </source>
</evidence>
<dbReference type="RefSeq" id="XP_026740583.1">
    <property type="nucleotide sequence ID" value="XM_026884782.1"/>
</dbReference>
<evidence type="ECO:0000256" key="3">
    <source>
        <dbReference type="SAM" id="SignalP"/>
    </source>
</evidence>
<feature type="compositionally biased region" description="Basic and acidic residues" evidence="2">
    <location>
        <begin position="599"/>
        <end position="608"/>
    </location>
</feature>
<feature type="compositionally biased region" description="Polar residues" evidence="2">
    <location>
        <begin position="190"/>
        <end position="201"/>
    </location>
</feature>
<feature type="compositionally biased region" description="Basic residues" evidence="2">
    <location>
        <begin position="448"/>
        <end position="458"/>
    </location>
</feature>
<protein>
    <submittedName>
        <fullName evidence="5">Uncharacterized protein LOC113503002</fullName>
    </submittedName>
</protein>
<feature type="region of interest" description="Disordered" evidence="2">
    <location>
        <begin position="178"/>
        <end position="201"/>
    </location>
</feature>
<feature type="compositionally biased region" description="Polar residues" evidence="2">
    <location>
        <begin position="425"/>
        <end position="436"/>
    </location>
</feature>
<evidence type="ECO:0000256" key="1">
    <source>
        <dbReference type="SAM" id="Coils"/>
    </source>
</evidence>
<reference evidence="5" key="1">
    <citation type="submission" date="2025-08" db="UniProtKB">
        <authorList>
            <consortium name="RefSeq"/>
        </authorList>
    </citation>
    <scope>IDENTIFICATION</scope>
</reference>
<feature type="coiled-coil region" evidence="1">
    <location>
        <begin position="28"/>
        <end position="55"/>
    </location>
</feature>
<feature type="region of interest" description="Disordered" evidence="2">
    <location>
        <begin position="419"/>
        <end position="458"/>
    </location>
</feature>
<dbReference type="InParanoid" id="A0A7E5WIP2"/>
<feature type="region of interest" description="Disordered" evidence="2">
    <location>
        <begin position="665"/>
        <end position="693"/>
    </location>
</feature>
<sequence>MRFSLLTFFSTIILITCEMVQHKKKPIIDQLHKSLTQVKEMLADIEDRIEIERKQLSQADYDLHYKETAADFMDYQVSNIWVSTKKVPPSPKPNRTDIDIHPSLSGDPKIGRQAFLPTLQPWLTRVVLSNITKKINEETTSLGTSSCCAVKTATVPTVSSSLGTSKYVLSTSKISKPTISKPTTERQTRSDLSINKNNNNWPFENTPHPGITEFVLELQSTMRELKSGYFTVGLIKFLEMLAYKDSRDIQPVLLALEAKSQRLMDDYNLPGFYAMFHVNMAVLLNRINLLSIDKMQQISGTGYFTLKNKHNLASQKANECIEKYDSLFLENEGVALFGSLEEFQQYPDGGQRAIEVSKDLMSAAIAPFLRLNGSGVHPMLVKCINEGIHFFTPLLRQDGDDYGLSNKTDISTRADNVLAKDRTNKTSNLKAGQSSHVLRDSLGTRSRTPSRRHISHKYKKIRQLLSKLMNKHHKHDKRKKHHHSHHNAHHHSHHRKPVHQNNERNTHNQLEEQDLNNRNDSLYTRDQQDEHALLDQYDEQDLQNLNDALYTQDQLDEQDSHDQNYEQDTQDQYNQYGQYEQSKKQQKLFKKANGRTHVQRVEKDKDYASDDEENIQKIKKKHKSTHKIKVNTLLSAETSSSPNIFEAIGKQFLLGLAKKLEAKMHNKNKSPHISCSDDESNQESKHPVSDKFVHKIRETSSNSYEDIDILKTNLYEALRLDS</sequence>
<feature type="chain" id="PRO_5028893030" evidence="3">
    <location>
        <begin position="18"/>
        <end position="722"/>
    </location>
</feature>